<dbReference type="OrthoDB" id="434at2759"/>
<dbReference type="SUPFAM" id="SSF52335">
    <property type="entry name" value="Methylglyoxal synthase-like"/>
    <property type="match status" value="1"/>
</dbReference>
<dbReference type="Pfam" id="PF02786">
    <property type="entry name" value="CPSase_L_D2"/>
    <property type="match status" value="1"/>
</dbReference>
<dbReference type="PANTHER" id="PTHR11405">
    <property type="entry name" value="CARBAMOYLTRANSFERASE FAMILY MEMBER"/>
    <property type="match status" value="1"/>
</dbReference>
<dbReference type="InterPro" id="IPR005483">
    <property type="entry name" value="CPSase_dom"/>
</dbReference>
<gene>
    <name evidence="8" type="primary">r</name>
    <name evidence="8" type="ORF">GWK47_038740</name>
</gene>
<dbReference type="GO" id="GO:0046872">
    <property type="term" value="F:metal ion binding"/>
    <property type="evidence" value="ECO:0007669"/>
    <property type="project" value="InterPro"/>
</dbReference>
<dbReference type="GO" id="GO:0006541">
    <property type="term" value="P:glutamine metabolic process"/>
    <property type="evidence" value="ECO:0007669"/>
    <property type="project" value="TreeGrafter"/>
</dbReference>
<evidence type="ECO:0000256" key="5">
    <source>
        <dbReference type="ARBA" id="ARBA00047359"/>
    </source>
</evidence>
<dbReference type="PRINTS" id="PR00098">
    <property type="entry name" value="CPSASE"/>
</dbReference>
<dbReference type="GO" id="GO:0004070">
    <property type="term" value="F:aspartate carbamoyltransferase activity"/>
    <property type="evidence" value="ECO:0007669"/>
    <property type="project" value="TreeGrafter"/>
</dbReference>
<dbReference type="SUPFAM" id="SSF56059">
    <property type="entry name" value="Glutathione synthetase ATP-binding domain-like"/>
    <property type="match status" value="1"/>
</dbReference>
<name>A0A8J4YMJ5_CHIOP</name>
<dbReference type="EC" id="6.3.4.16" evidence="4"/>
<keyword evidence="3 6" id="KW-0067">ATP-binding</keyword>
<proteinExistence type="predicted"/>
<dbReference type="GO" id="GO:0005829">
    <property type="term" value="C:cytosol"/>
    <property type="evidence" value="ECO:0007669"/>
    <property type="project" value="TreeGrafter"/>
</dbReference>
<sequence>MRGLQYPGYYQPLPVTAKEIDVDAVAVDGALVCMAVSEHVENAGVHSGDATLVTPPQDLNTETLAKITSIVAAIGRALEVNGPFNMQLIAKDNHLKVIETNLRVSRSFPFVSKTLDFDFVACATKVIVGEEVLPSNVLRGCGRVGVKVPQFSFSRLAGADVMLGVEMASTGEVACFGENRYEAYLKSMISTGFVIPERSILLSIGSYKHKNELLPAVRTLAQMGYKLYASLGTADFYSTHGIQSNRKFSQPVNQSLNHTAIQPNLSTTVW</sequence>
<keyword evidence="1" id="KW-0436">Ligase</keyword>
<keyword evidence="2 6" id="KW-0547">Nucleotide-binding</keyword>
<dbReference type="GO" id="GO:0006207">
    <property type="term" value="P:'de novo' pyrimidine nucleobase biosynthetic process"/>
    <property type="evidence" value="ECO:0007669"/>
    <property type="project" value="TreeGrafter"/>
</dbReference>
<dbReference type="InterPro" id="IPR005479">
    <property type="entry name" value="CPAse_ATP-bd"/>
</dbReference>
<dbReference type="GO" id="GO:0019240">
    <property type="term" value="P:citrulline biosynthetic process"/>
    <property type="evidence" value="ECO:0007669"/>
    <property type="project" value="TreeGrafter"/>
</dbReference>
<evidence type="ECO:0000256" key="6">
    <source>
        <dbReference type="PROSITE-ProRule" id="PRU00409"/>
    </source>
</evidence>
<dbReference type="GO" id="GO:0004151">
    <property type="term" value="F:dihydroorotase activity"/>
    <property type="evidence" value="ECO:0007669"/>
    <property type="project" value="TreeGrafter"/>
</dbReference>
<dbReference type="Gene3D" id="3.40.50.1380">
    <property type="entry name" value="Methylglyoxal synthase-like domain"/>
    <property type="match status" value="1"/>
</dbReference>
<dbReference type="InterPro" id="IPR011607">
    <property type="entry name" value="MGS-like_dom"/>
</dbReference>
<dbReference type="GO" id="GO:0004087">
    <property type="term" value="F:carbamoyl-phosphate synthase (ammonia) activity"/>
    <property type="evidence" value="ECO:0007669"/>
    <property type="project" value="UniProtKB-EC"/>
</dbReference>
<dbReference type="Proteomes" id="UP000770661">
    <property type="component" value="Unassembled WGS sequence"/>
</dbReference>
<dbReference type="GO" id="GO:0004088">
    <property type="term" value="F:carbamoyl-phosphate synthase (glutamine-hydrolyzing) activity"/>
    <property type="evidence" value="ECO:0007669"/>
    <property type="project" value="TreeGrafter"/>
</dbReference>
<reference evidence="8" key="1">
    <citation type="submission" date="2020-07" db="EMBL/GenBank/DDBJ databases">
        <title>The High-quality genome of the commercially important snow crab, Chionoecetes opilio.</title>
        <authorList>
            <person name="Jeong J.-H."/>
            <person name="Ryu S."/>
        </authorList>
    </citation>
    <scope>NUCLEOTIDE SEQUENCE</scope>
    <source>
        <strain evidence="8">MADBK_172401_WGS</strain>
        <tissue evidence="8">Digestive gland</tissue>
    </source>
</reference>
<comment type="caution">
    <text evidence="8">The sequence shown here is derived from an EMBL/GenBank/DDBJ whole genome shotgun (WGS) entry which is preliminary data.</text>
</comment>
<evidence type="ECO:0000259" key="7">
    <source>
        <dbReference type="PROSITE" id="PS50975"/>
    </source>
</evidence>
<dbReference type="FunFam" id="3.30.470.20:FF:000004">
    <property type="entry name" value="Carbamoyl-phosphate synthase (glutamine-hydrolyzing)"/>
    <property type="match status" value="1"/>
</dbReference>
<accession>A0A8J4YMJ5</accession>
<evidence type="ECO:0000256" key="4">
    <source>
        <dbReference type="ARBA" id="ARBA00044063"/>
    </source>
</evidence>
<dbReference type="AlphaFoldDB" id="A0A8J4YMJ5"/>
<evidence type="ECO:0000256" key="2">
    <source>
        <dbReference type="ARBA" id="ARBA00022741"/>
    </source>
</evidence>
<feature type="domain" description="ATP-grasp" evidence="7">
    <location>
        <begin position="38"/>
        <end position="128"/>
    </location>
</feature>
<dbReference type="InterPro" id="IPR011761">
    <property type="entry name" value="ATP-grasp"/>
</dbReference>
<dbReference type="GO" id="GO:0005524">
    <property type="term" value="F:ATP binding"/>
    <property type="evidence" value="ECO:0007669"/>
    <property type="project" value="UniProtKB-UniRule"/>
</dbReference>
<evidence type="ECO:0000313" key="8">
    <source>
        <dbReference type="EMBL" id="KAG0725354.1"/>
    </source>
</evidence>
<organism evidence="8 9">
    <name type="scientific">Chionoecetes opilio</name>
    <name type="common">Atlantic snow crab</name>
    <name type="synonym">Cancer opilio</name>
    <dbReference type="NCBI Taxonomy" id="41210"/>
    <lineage>
        <taxon>Eukaryota</taxon>
        <taxon>Metazoa</taxon>
        <taxon>Ecdysozoa</taxon>
        <taxon>Arthropoda</taxon>
        <taxon>Crustacea</taxon>
        <taxon>Multicrustacea</taxon>
        <taxon>Malacostraca</taxon>
        <taxon>Eumalacostraca</taxon>
        <taxon>Eucarida</taxon>
        <taxon>Decapoda</taxon>
        <taxon>Pleocyemata</taxon>
        <taxon>Brachyura</taxon>
        <taxon>Eubrachyura</taxon>
        <taxon>Majoidea</taxon>
        <taxon>Majidae</taxon>
        <taxon>Chionoecetes</taxon>
    </lineage>
</organism>
<comment type="catalytic activity">
    <reaction evidence="5">
        <text>hydrogencarbonate + NH4(+) + 2 ATP = carbamoyl phosphate + 2 ADP + phosphate + 2 H(+)</text>
        <dbReference type="Rhea" id="RHEA:18029"/>
        <dbReference type="ChEBI" id="CHEBI:15378"/>
        <dbReference type="ChEBI" id="CHEBI:17544"/>
        <dbReference type="ChEBI" id="CHEBI:28938"/>
        <dbReference type="ChEBI" id="CHEBI:30616"/>
        <dbReference type="ChEBI" id="CHEBI:43474"/>
        <dbReference type="ChEBI" id="CHEBI:58228"/>
        <dbReference type="ChEBI" id="CHEBI:456216"/>
        <dbReference type="EC" id="6.3.4.16"/>
    </reaction>
</comment>
<evidence type="ECO:0000256" key="3">
    <source>
        <dbReference type="ARBA" id="ARBA00022840"/>
    </source>
</evidence>
<dbReference type="Gene3D" id="3.30.470.20">
    <property type="entry name" value="ATP-grasp fold, B domain"/>
    <property type="match status" value="1"/>
</dbReference>
<dbReference type="InterPro" id="IPR036914">
    <property type="entry name" value="MGS-like_dom_sf"/>
</dbReference>
<dbReference type="GO" id="GO:0006228">
    <property type="term" value="P:UTP biosynthetic process"/>
    <property type="evidence" value="ECO:0007669"/>
    <property type="project" value="TreeGrafter"/>
</dbReference>
<evidence type="ECO:0000313" key="9">
    <source>
        <dbReference type="Proteomes" id="UP000770661"/>
    </source>
</evidence>
<dbReference type="PROSITE" id="PS50975">
    <property type="entry name" value="ATP_GRASP"/>
    <property type="match status" value="1"/>
</dbReference>
<evidence type="ECO:0000256" key="1">
    <source>
        <dbReference type="ARBA" id="ARBA00022598"/>
    </source>
</evidence>
<dbReference type="PANTHER" id="PTHR11405:SF5">
    <property type="entry name" value="CAD PROTEIN"/>
    <property type="match status" value="1"/>
</dbReference>
<keyword evidence="9" id="KW-1185">Reference proteome</keyword>
<dbReference type="EMBL" id="JACEEZ010005672">
    <property type="protein sequence ID" value="KAG0725354.1"/>
    <property type="molecule type" value="Genomic_DNA"/>
</dbReference>
<dbReference type="Pfam" id="PF02142">
    <property type="entry name" value="MGS"/>
    <property type="match status" value="1"/>
</dbReference>
<protein>
    <recommendedName>
        <fullName evidence="4">carbamoyl-phosphate synthase (ammonia)</fullName>
        <ecNumber evidence="4">6.3.4.16</ecNumber>
    </recommendedName>
</protein>